<accession>A0ABR9ZBK0</accession>
<evidence type="ECO:0000313" key="1">
    <source>
        <dbReference type="EMBL" id="MBF4375841.1"/>
    </source>
</evidence>
<gene>
    <name evidence="1" type="ORF">EAY46_22895</name>
</gene>
<organism evidence="1 2">
    <name type="scientific">Vibrio anguillarum</name>
    <name type="common">Listonella anguillarum</name>
    <dbReference type="NCBI Taxonomy" id="55601"/>
    <lineage>
        <taxon>Bacteria</taxon>
        <taxon>Pseudomonadati</taxon>
        <taxon>Pseudomonadota</taxon>
        <taxon>Gammaproteobacteria</taxon>
        <taxon>Vibrionales</taxon>
        <taxon>Vibrionaceae</taxon>
        <taxon>Vibrio</taxon>
    </lineage>
</organism>
<dbReference type="RefSeq" id="WP_194664456.1">
    <property type="nucleotide sequence ID" value="NZ_RDPI01000366.1"/>
</dbReference>
<feature type="non-terminal residue" evidence="1">
    <location>
        <position position="78"/>
    </location>
</feature>
<feature type="non-terminal residue" evidence="1">
    <location>
        <position position="1"/>
    </location>
</feature>
<comment type="caution">
    <text evidence="1">The sequence shown here is derived from an EMBL/GenBank/DDBJ whole genome shotgun (WGS) entry which is preliminary data.</text>
</comment>
<proteinExistence type="predicted"/>
<reference evidence="1 2" key="1">
    <citation type="journal article" date="2021" name="PeerJ">
        <title>Analysis of 44 Vibrio anguillarum genomes reveals high genetic diversity.</title>
        <authorList>
            <person name="Hansen M.J."/>
            <person name="Dalsgaard I."/>
        </authorList>
    </citation>
    <scope>NUCLEOTIDE SEQUENCE [LARGE SCALE GENOMIC DNA]</scope>
    <source>
        <strain evidence="1 2">040915-1/1B</strain>
    </source>
</reference>
<protein>
    <submittedName>
        <fullName evidence="1">Uncharacterized protein</fullName>
    </submittedName>
</protein>
<evidence type="ECO:0000313" key="2">
    <source>
        <dbReference type="Proteomes" id="UP000726136"/>
    </source>
</evidence>
<name>A0ABR9ZBK0_VIBAN</name>
<keyword evidence="2" id="KW-1185">Reference proteome</keyword>
<sequence length="78" mass="8314">YTAEISGGALAHLQDAAFEAEIKLKESFSLVGAVGAGVTKNPNHCYGFYQQLRSSPIEFICEAESGLSLVAVLRKTPI</sequence>
<dbReference type="Proteomes" id="UP000726136">
    <property type="component" value="Unassembled WGS sequence"/>
</dbReference>
<dbReference type="EMBL" id="RDPI01000366">
    <property type="protein sequence ID" value="MBF4375841.1"/>
    <property type="molecule type" value="Genomic_DNA"/>
</dbReference>